<keyword evidence="1" id="KW-0227">DNA damage</keyword>
<dbReference type="EMBL" id="JAJKFW010000022">
    <property type="protein sequence ID" value="MCC9642665.1"/>
    <property type="molecule type" value="Genomic_DNA"/>
</dbReference>
<dbReference type="InterPro" id="IPR027417">
    <property type="entry name" value="P-loop_NTPase"/>
</dbReference>
<feature type="region of interest" description="Disordered" evidence="2">
    <location>
        <begin position="428"/>
        <end position="461"/>
    </location>
</feature>
<feature type="compositionally biased region" description="Basic and acidic residues" evidence="2">
    <location>
        <begin position="446"/>
        <end position="455"/>
    </location>
</feature>
<gene>
    <name evidence="3" type="ORF">LOC71_10290</name>
</gene>
<evidence type="ECO:0000256" key="1">
    <source>
        <dbReference type="ARBA" id="ARBA00022763"/>
    </source>
</evidence>
<dbReference type="SUPFAM" id="SSF52540">
    <property type="entry name" value="P-loop containing nucleoside triphosphate hydrolases"/>
    <property type="match status" value="1"/>
</dbReference>
<dbReference type="Proteomes" id="UP001430306">
    <property type="component" value="Unassembled WGS sequence"/>
</dbReference>
<feature type="compositionally biased region" description="Polar residues" evidence="2">
    <location>
        <begin position="1"/>
        <end position="10"/>
    </location>
</feature>
<reference evidence="3" key="1">
    <citation type="submission" date="2021-11" db="EMBL/GenBank/DDBJ databases">
        <title>Genome sequence.</title>
        <authorList>
            <person name="Sun Q."/>
        </authorList>
    </citation>
    <scope>NUCLEOTIDE SEQUENCE</scope>
    <source>
        <strain evidence="3">JC740</strain>
    </source>
</reference>
<feature type="region of interest" description="Disordered" evidence="2">
    <location>
        <begin position="51"/>
        <end position="71"/>
    </location>
</feature>
<protein>
    <submittedName>
        <fullName evidence="3">Uncharacterized protein</fullName>
    </submittedName>
</protein>
<dbReference type="PANTHER" id="PTHR35369:SF3">
    <property type="entry name" value="TRANSLESION DNA SYNTHESIS-ASSOCIATED PROTEIN IMUA"/>
    <property type="match status" value="1"/>
</dbReference>
<accession>A0ABS8NGI6</accession>
<feature type="region of interest" description="Disordered" evidence="2">
    <location>
        <begin position="187"/>
        <end position="217"/>
    </location>
</feature>
<feature type="compositionally biased region" description="Low complexity" evidence="2">
    <location>
        <begin position="390"/>
        <end position="415"/>
    </location>
</feature>
<organism evidence="3 4">
    <name type="scientific">Rhodopirellula halodulae</name>
    <dbReference type="NCBI Taxonomy" id="2894198"/>
    <lineage>
        <taxon>Bacteria</taxon>
        <taxon>Pseudomonadati</taxon>
        <taxon>Planctomycetota</taxon>
        <taxon>Planctomycetia</taxon>
        <taxon>Pirellulales</taxon>
        <taxon>Pirellulaceae</taxon>
        <taxon>Rhodopirellula</taxon>
    </lineage>
</organism>
<sequence>MPNSISTPNDHASKRQAANSGVLGAHALDRTPQQQTFAFWEEPAIARPMVAPPIGSSTVTAKPKRRHKETRFAVPQTVPEKALSSTPAANVTAEKVTAEKVAAEDEPASLTREALLQKLRRQTQAISDPLASSESIDCFSTGSNVLDSWLPDGGMRRGTINEWISETEAGGAGTLALIAAAKLMGAHHNSSPHRSSTHRSPPHRSSTFTHRGPTTHDGPLIVVDPGGHFYAPAAIACGIPAERIVWCRVTNRRDAVWTLDQSLRCGSVAAVWSMLPWNLDDRDARRLQLAAETGQTPGLFVRTASVGKRPSFASVRWHVRSVPAAPEQIVSLAHPRSALPPINLKRSRDLRVTHVSLPHAKGNVTRQAFLALTPDAAIHDLDSRPFLAASSTTVSSQPTTSTLVGTSDSADTSTANTHEKAAVHLAAQLAHPTSTRRDNSQTQRSADSRNNEQRDRRRRAG</sequence>
<dbReference type="PANTHER" id="PTHR35369">
    <property type="entry name" value="BLR3025 PROTEIN-RELATED"/>
    <property type="match status" value="1"/>
</dbReference>
<evidence type="ECO:0000313" key="3">
    <source>
        <dbReference type="EMBL" id="MCC9642665.1"/>
    </source>
</evidence>
<dbReference type="RefSeq" id="WP_230273544.1">
    <property type="nucleotide sequence ID" value="NZ_JAJKFW010000022.1"/>
</dbReference>
<keyword evidence="4" id="KW-1185">Reference proteome</keyword>
<comment type="caution">
    <text evidence="3">The sequence shown here is derived from an EMBL/GenBank/DDBJ whole genome shotgun (WGS) entry which is preliminary data.</text>
</comment>
<evidence type="ECO:0000313" key="4">
    <source>
        <dbReference type="Proteomes" id="UP001430306"/>
    </source>
</evidence>
<feature type="region of interest" description="Disordered" evidence="2">
    <location>
        <begin position="1"/>
        <end position="29"/>
    </location>
</feature>
<dbReference type="Gene3D" id="3.40.50.300">
    <property type="entry name" value="P-loop containing nucleotide triphosphate hydrolases"/>
    <property type="match status" value="1"/>
</dbReference>
<proteinExistence type="predicted"/>
<dbReference type="InterPro" id="IPR050356">
    <property type="entry name" value="SulA_CellDiv_inhibitor"/>
</dbReference>
<feature type="region of interest" description="Disordered" evidence="2">
    <location>
        <begin position="390"/>
        <end position="416"/>
    </location>
</feature>
<name>A0ABS8NGI6_9BACT</name>
<evidence type="ECO:0000256" key="2">
    <source>
        <dbReference type="SAM" id="MobiDB-lite"/>
    </source>
</evidence>